<organism evidence="2">
    <name type="scientific">Pararge aegeria</name>
    <name type="common">speckled wood butterfly</name>
    <dbReference type="NCBI Taxonomy" id="116150"/>
    <lineage>
        <taxon>Eukaryota</taxon>
        <taxon>Metazoa</taxon>
        <taxon>Ecdysozoa</taxon>
        <taxon>Arthropoda</taxon>
        <taxon>Hexapoda</taxon>
        <taxon>Insecta</taxon>
        <taxon>Pterygota</taxon>
        <taxon>Neoptera</taxon>
        <taxon>Endopterygota</taxon>
        <taxon>Lepidoptera</taxon>
        <taxon>Glossata</taxon>
        <taxon>Ditrysia</taxon>
        <taxon>Papilionoidea</taxon>
        <taxon>Nymphalidae</taxon>
        <taxon>Satyrinae</taxon>
        <taxon>Satyrini</taxon>
        <taxon>Parargina</taxon>
        <taxon>Pararge</taxon>
    </lineage>
</organism>
<sequence length="74" mass="8475">MGRFDTNTTRQQNLSTEVRNFEVSVDVAQIDDDLDERLVYDDAGECSGEEMFQVDNDEEPSNAEDIQEYLPDLP</sequence>
<evidence type="ECO:0000256" key="1">
    <source>
        <dbReference type="SAM" id="MobiDB-lite"/>
    </source>
</evidence>
<evidence type="ECO:0000313" key="2">
    <source>
        <dbReference type="EMBL" id="JAA84773.1"/>
    </source>
</evidence>
<feature type="region of interest" description="Disordered" evidence="1">
    <location>
        <begin position="52"/>
        <end position="74"/>
    </location>
</feature>
<feature type="compositionally biased region" description="Acidic residues" evidence="1">
    <location>
        <begin position="55"/>
        <end position="67"/>
    </location>
</feature>
<name>S4P7A5_9NEOP</name>
<proteinExistence type="predicted"/>
<protein>
    <submittedName>
        <fullName evidence="2">Uncharacterized protein</fullName>
    </submittedName>
</protein>
<accession>S4P7A5</accession>
<reference evidence="2" key="2">
    <citation type="submission" date="2013-05" db="EMBL/GenBank/DDBJ databases">
        <authorList>
            <person name="Carter J.-M."/>
            <person name="Baker S.C."/>
            <person name="Pink R."/>
            <person name="Carter D.R.F."/>
            <person name="Collins A."/>
            <person name="Tomlin J."/>
            <person name="Gibbs M."/>
            <person name="Breuker C.J."/>
        </authorList>
    </citation>
    <scope>NUCLEOTIDE SEQUENCE</scope>
    <source>
        <tissue evidence="2">Ovary</tissue>
    </source>
</reference>
<dbReference type="EMBL" id="GAIX01007787">
    <property type="protein sequence ID" value="JAA84773.1"/>
    <property type="molecule type" value="Transcribed_RNA"/>
</dbReference>
<reference evidence="2" key="1">
    <citation type="journal article" date="2013" name="BMC Genomics">
        <title>Unscrambling butterfly oogenesis.</title>
        <authorList>
            <person name="Carter J.M."/>
            <person name="Baker S.C."/>
            <person name="Pink R."/>
            <person name="Carter D.R."/>
            <person name="Collins A."/>
            <person name="Tomlin J."/>
            <person name="Gibbs M."/>
            <person name="Breuker C.J."/>
        </authorList>
    </citation>
    <scope>NUCLEOTIDE SEQUENCE</scope>
    <source>
        <tissue evidence="2">Ovary</tissue>
    </source>
</reference>
<dbReference type="AlphaFoldDB" id="S4P7A5"/>
<feature type="non-terminal residue" evidence="2">
    <location>
        <position position="74"/>
    </location>
</feature>